<feature type="coiled-coil region" evidence="1">
    <location>
        <begin position="5"/>
        <end position="39"/>
    </location>
</feature>
<reference evidence="3 5" key="1">
    <citation type="journal article" date="2014" name="BMC Genomics">
        <title>Genome sequence of Anopheles sinensis provides insight into genetics basis of mosquito competence for malaria parasites.</title>
        <authorList>
            <person name="Zhou D."/>
            <person name="Zhang D."/>
            <person name="Ding G."/>
            <person name="Shi L."/>
            <person name="Hou Q."/>
            <person name="Ye Y."/>
            <person name="Xu Y."/>
            <person name="Zhou H."/>
            <person name="Xiong C."/>
            <person name="Li S."/>
            <person name="Yu J."/>
            <person name="Hong S."/>
            <person name="Yu X."/>
            <person name="Zou P."/>
            <person name="Chen C."/>
            <person name="Chang X."/>
            <person name="Wang W."/>
            <person name="Lv Y."/>
            <person name="Sun Y."/>
            <person name="Ma L."/>
            <person name="Shen B."/>
            <person name="Zhu C."/>
        </authorList>
    </citation>
    <scope>NUCLEOTIDE SEQUENCE [LARGE SCALE GENOMIC DNA]</scope>
</reference>
<evidence type="ECO:0000313" key="4">
    <source>
        <dbReference type="EnsemblMetazoa" id="ASIC018381-PA"/>
    </source>
</evidence>
<dbReference type="STRING" id="74873.A0A084WHN4"/>
<proteinExistence type="predicted"/>
<dbReference type="InterPro" id="IPR002181">
    <property type="entry name" value="Fibrinogen_a/b/g_C_dom"/>
</dbReference>
<dbReference type="CDD" id="cd00087">
    <property type="entry name" value="FReD"/>
    <property type="match status" value="1"/>
</dbReference>
<evidence type="ECO:0000259" key="2">
    <source>
        <dbReference type="PROSITE" id="PS51406"/>
    </source>
</evidence>
<dbReference type="Proteomes" id="UP000030765">
    <property type="component" value="Unassembled WGS sequence"/>
</dbReference>
<dbReference type="VEuPathDB" id="VectorBase:ASIS009293"/>
<name>A0A084WHN4_ANOSI</name>
<dbReference type="Pfam" id="PF00147">
    <property type="entry name" value="Fibrinogen_C"/>
    <property type="match status" value="1"/>
</dbReference>
<sequence length="390" mass="45528">MDHTFDEITRKINKSEDKLIDIEAQIQANKNTLQELMQKVSRSEDIEIGKQVQAKDHTVQEITQKMDRSDDKLAEIELYVKAKEKTLQEIMRNITISQDKLIEIENQVNAKDNTVEYKKSSEETIIKLVKQIQTMDNTIQEMMWNFTRSEYHLQTEHQELATNLNQLQAEMENIREIQIKMVPTSCKEVPRISSGSYTINLGQGQLKTVFCEQVAYDGGWIVFQYRYNGKVDFYRSWAEYRDGFGTLDGEFWMGLKYLHQLTSAQKHELIVEMKDYNGSSAYAKYDHFEVGTEAQNFALKIGNYNGTAGDSLNYNQGMEFSTEDRDNDNHRSLHCAEYHKGPWWHNVCTFANLNGPYENVTASDKAMFWHDFKNDKRAMVYTTMMLRPIN</sequence>
<dbReference type="GO" id="GO:0005615">
    <property type="term" value="C:extracellular space"/>
    <property type="evidence" value="ECO:0007669"/>
    <property type="project" value="TreeGrafter"/>
</dbReference>
<keyword evidence="1" id="KW-0175">Coiled coil</keyword>
<evidence type="ECO:0000313" key="3">
    <source>
        <dbReference type="EMBL" id="KFB49728.1"/>
    </source>
</evidence>
<feature type="domain" description="Fibrinogen C-terminal" evidence="2">
    <location>
        <begin position="177"/>
        <end position="390"/>
    </location>
</feature>
<dbReference type="OMA" id="WIHITTI"/>
<dbReference type="PROSITE" id="PS51406">
    <property type="entry name" value="FIBRINOGEN_C_2"/>
    <property type="match status" value="1"/>
</dbReference>
<dbReference type="SMART" id="SM00186">
    <property type="entry name" value="FBG"/>
    <property type="match status" value="1"/>
</dbReference>
<dbReference type="OrthoDB" id="6145874at2759"/>
<dbReference type="PANTHER" id="PTHR19143:SF327">
    <property type="entry name" value="FI21813P1-RELATED"/>
    <property type="match status" value="1"/>
</dbReference>
<protein>
    <submittedName>
        <fullName evidence="4">Fibrinogen C-terminal domain-containing protein</fullName>
    </submittedName>
</protein>
<dbReference type="EnsemblMetazoa" id="ASIC018381-RA">
    <property type="protein sequence ID" value="ASIC018381-PA"/>
    <property type="gene ID" value="ASIC018381"/>
</dbReference>
<dbReference type="AlphaFoldDB" id="A0A084WHN4"/>
<dbReference type="PANTHER" id="PTHR19143">
    <property type="entry name" value="FIBRINOGEN/TENASCIN/ANGIOPOEITIN"/>
    <property type="match status" value="1"/>
</dbReference>
<dbReference type="VEuPathDB" id="VectorBase:ASIC018381"/>
<evidence type="ECO:0000256" key="1">
    <source>
        <dbReference type="SAM" id="Coils"/>
    </source>
</evidence>
<accession>A0A084WHN4</accession>
<gene>
    <name evidence="3" type="ORF">ZHAS_00018381</name>
</gene>
<dbReference type="Gene3D" id="3.90.215.10">
    <property type="entry name" value="Gamma Fibrinogen, chain A, domain 1"/>
    <property type="match status" value="1"/>
</dbReference>
<evidence type="ECO:0000313" key="5">
    <source>
        <dbReference type="Proteomes" id="UP000030765"/>
    </source>
</evidence>
<dbReference type="InterPro" id="IPR050373">
    <property type="entry name" value="Fibrinogen_C-term_domain"/>
</dbReference>
<dbReference type="InterPro" id="IPR014716">
    <property type="entry name" value="Fibrinogen_a/b/g_C_1"/>
</dbReference>
<dbReference type="EMBL" id="KE525347">
    <property type="protein sequence ID" value="KFB49728.1"/>
    <property type="molecule type" value="Genomic_DNA"/>
</dbReference>
<keyword evidence="5" id="KW-1185">Reference proteome</keyword>
<dbReference type="EMBL" id="ATLV01023862">
    <property type="status" value="NOT_ANNOTATED_CDS"/>
    <property type="molecule type" value="Genomic_DNA"/>
</dbReference>
<dbReference type="InterPro" id="IPR036056">
    <property type="entry name" value="Fibrinogen-like_C"/>
</dbReference>
<reference evidence="4" key="2">
    <citation type="submission" date="2020-05" db="UniProtKB">
        <authorList>
            <consortium name="EnsemblMetazoa"/>
        </authorList>
    </citation>
    <scope>IDENTIFICATION</scope>
</reference>
<dbReference type="SUPFAM" id="SSF56496">
    <property type="entry name" value="Fibrinogen C-terminal domain-like"/>
    <property type="match status" value="1"/>
</dbReference>
<organism evidence="3">
    <name type="scientific">Anopheles sinensis</name>
    <name type="common">Mosquito</name>
    <dbReference type="NCBI Taxonomy" id="74873"/>
    <lineage>
        <taxon>Eukaryota</taxon>
        <taxon>Metazoa</taxon>
        <taxon>Ecdysozoa</taxon>
        <taxon>Arthropoda</taxon>
        <taxon>Hexapoda</taxon>
        <taxon>Insecta</taxon>
        <taxon>Pterygota</taxon>
        <taxon>Neoptera</taxon>
        <taxon>Endopterygota</taxon>
        <taxon>Diptera</taxon>
        <taxon>Nematocera</taxon>
        <taxon>Culicoidea</taxon>
        <taxon>Culicidae</taxon>
        <taxon>Anophelinae</taxon>
        <taxon>Anopheles</taxon>
    </lineage>
</organism>